<keyword evidence="3" id="KW-1185">Reference proteome</keyword>
<organism evidence="2 3">
    <name type="scientific">Limosa lapponica baueri</name>
    <dbReference type="NCBI Taxonomy" id="1758121"/>
    <lineage>
        <taxon>Eukaryota</taxon>
        <taxon>Metazoa</taxon>
        <taxon>Chordata</taxon>
        <taxon>Craniata</taxon>
        <taxon>Vertebrata</taxon>
        <taxon>Euteleostomi</taxon>
        <taxon>Archelosauria</taxon>
        <taxon>Archosauria</taxon>
        <taxon>Dinosauria</taxon>
        <taxon>Saurischia</taxon>
        <taxon>Theropoda</taxon>
        <taxon>Coelurosauria</taxon>
        <taxon>Aves</taxon>
        <taxon>Neognathae</taxon>
        <taxon>Neoaves</taxon>
        <taxon>Charadriiformes</taxon>
        <taxon>Scolopacidae</taxon>
        <taxon>Limosa</taxon>
    </lineage>
</organism>
<evidence type="ECO:0000313" key="2">
    <source>
        <dbReference type="EMBL" id="PKU44148.1"/>
    </source>
</evidence>
<dbReference type="EMBL" id="KZ505847">
    <property type="protein sequence ID" value="PKU44148.1"/>
    <property type="molecule type" value="Genomic_DNA"/>
</dbReference>
<sequence length="113" mass="12644">MGETLHTTYQLYAKSHHHTDTEQPMKQPEEESTDNNLLIFLPNSSRMRNAKLLPIREFPTTQHLSGTKPAAAAGHPPGTDTAGNRPVLQTQQLHGILYTEKQQPLTRIPPAQE</sequence>
<evidence type="ECO:0000313" key="3">
    <source>
        <dbReference type="Proteomes" id="UP000233556"/>
    </source>
</evidence>
<accession>A0A2I0UDM4</accession>
<feature type="compositionally biased region" description="Polar residues" evidence="1">
    <location>
        <begin position="1"/>
        <end position="10"/>
    </location>
</feature>
<feature type="compositionally biased region" description="Basic and acidic residues" evidence="1">
    <location>
        <begin position="18"/>
        <end position="29"/>
    </location>
</feature>
<feature type="region of interest" description="Disordered" evidence="1">
    <location>
        <begin position="61"/>
        <end position="85"/>
    </location>
</feature>
<reference evidence="3" key="2">
    <citation type="submission" date="2017-12" db="EMBL/GenBank/DDBJ databases">
        <title>Genome sequence of the Bar-tailed Godwit (Limosa lapponica baueri).</title>
        <authorList>
            <person name="Lima N.C.B."/>
            <person name="Parody-Merino A.M."/>
            <person name="Battley P.F."/>
            <person name="Fidler A.E."/>
            <person name="Prosdocimi F."/>
        </authorList>
    </citation>
    <scope>NUCLEOTIDE SEQUENCE [LARGE SCALE GENOMIC DNA]</scope>
</reference>
<dbReference type="AlphaFoldDB" id="A0A2I0UDM4"/>
<gene>
    <name evidence="2" type="ORF">llap_5560</name>
</gene>
<protein>
    <submittedName>
        <fullName evidence="2">Uncharacterized protein</fullName>
    </submittedName>
</protein>
<reference evidence="3" key="1">
    <citation type="submission" date="2017-11" db="EMBL/GenBank/DDBJ databases">
        <authorList>
            <person name="Lima N.C."/>
            <person name="Parody-Merino A.M."/>
            <person name="Battley P.F."/>
            <person name="Fidler A.E."/>
            <person name="Prosdocimi F."/>
        </authorList>
    </citation>
    <scope>NUCLEOTIDE SEQUENCE [LARGE SCALE GENOMIC DNA]</scope>
</reference>
<name>A0A2I0UDM4_LIMLA</name>
<feature type="region of interest" description="Disordered" evidence="1">
    <location>
        <begin position="1"/>
        <end position="35"/>
    </location>
</feature>
<evidence type="ECO:0000256" key="1">
    <source>
        <dbReference type="SAM" id="MobiDB-lite"/>
    </source>
</evidence>
<dbReference type="Proteomes" id="UP000233556">
    <property type="component" value="Unassembled WGS sequence"/>
</dbReference>
<proteinExistence type="predicted"/>